<dbReference type="Pfam" id="PF07883">
    <property type="entry name" value="Cupin_2"/>
    <property type="match status" value="1"/>
</dbReference>
<dbReference type="Gene3D" id="2.60.120.10">
    <property type="entry name" value="Jelly Rolls"/>
    <property type="match status" value="2"/>
</dbReference>
<dbReference type="InterPro" id="IPR011051">
    <property type="entry name" value="RmlC_Cupin_sf"/>
</dbReference>
<evidence type="ECO:0000256" key="3">
    <source>
        <dbReference type="ARBA" id="ARBA00023125"/>
    </source>
</evidence>
<dbReference type="InterPro" id="IPR013096">
    <property type="entry name" value="Cupin_2"/>
</dbReference>
<dbReference type="EMBL" id="SACL01000006">
    <property type="protein sequence ID" value="RVT95385.1"/>
    <property type="molecule type" value="Genomic_DNA"/>
</dbReference>
<reference evidence="6 7" key="1">
    <citation type="submission" date="2019-01" db="EMBL/GenBank/DDBJ databases">
        <authorList>
            <person name="Chen W.-M."/>
        </authorList>
    </citation>
    <scope>NUCLEOTIDE SEQUENCE [LARGE SCALE GENOMIC DNA]</scope>
    <source>
        <strain evidence="6 7">CCP-6</strain>
    </source>
</reference>
<protein>
    <submittedName>
        <fullName evidence="6">Cupin domain-containing protein</fullName>
    </submittedName>
</protein>
<dbReference type="Proteomes" id="UP000282957">
    <property type="component" value="Unassembled WGS sequence"/>
</dbReference>
<evidence type="ECO:0000259" key="5">
    <source>
        <dbReference type="Pfam" id="PF07883"/>
    </source>
</evidence>
<feature type="domain" description="Cupin type-2" evidence="5">
    <location>
        <begin position="240"/>
        <end position="306"/>
    </location>
</feature>
<dbReference type="AlphaFoldDB" id="A0A437MCN8"/>
<keyword evidence="1" id="KW-0223">Dioxygenase</keyword>
<evidence type="ECO:0000256" key="2">
    <source>
        <dbReference type="ARBA" id="ARBA00023002"/>
    </source>
</evidence>
<dbReference type="GO" id="GO:0006355">
    <property type="term" value="P:regulation of DNA-templated transcription"/>
    <property type="evidence" value="ECO:0007669"/>
    <property type="project" value="InterPro"/>
</dbReference>
<evidence type="ECO:0000313" key="6">
    <source>
        <dbReference type="EMBL" id="RVT95385.1"/>
    </source>
</evidence>
<evidence type="ECO:0000256" key="1">
    <source>
        <dbReference type="ARBA" id="ARBA00022964"/>
    </source>
</evidence>
<organism evidence="6 7">
    <name type="scientific">Rhodovarius crocodyli</name>
    <dbReference type="NCBI Taxonomy" id="1979269"/>
    <lineage>
        <taxon>Bacteria</taxon>
        <taxon>Pseudomonadati</taxon>
        <taxon>Pseudomonadota</taxon>
        <taxon>Alphaproteobacteria</taxon>
        <taxon>Acetobacterales</taxon>
        <taxon>Roseomonadaceae</taxon>
        <taxon>Rhodovarius</taxon>
    </lineage>
</organism>
<sequence>MSRLGPPCWPKPCVACWMRMPEMDMAELPVQLPREPASPAAARARFFNSGNAFNIKLPAVPAAEFSGVAEAALAPDAPTGLLACDQSGAIGCGFPATSPLMLARYATVAAGEALELAFASTGLIAYVIQGAGEVTAGGETFLYGAGDVFLLPGTAQLAATARSVLWLVTNEPMLAFEALAPAPAMLAPVHYPAAEIERQLALITGMGSNDTTSGHALIFSSDGLEAWRNITPTLTLSLNTLPPGQAQRAHRHNSAAITLVVQGEDCHSMIAGERHCWSQWNTLVTPAGDAHSHHNGGGVQARFLIVQDGGLHYHARSMGFQFLEE</sequence>
<dbReference type="InterPro" id="IPR003313">
    <property type="entry name" value="AraC-bd"/>
</dbReference>
<feature type="domain" description="AraC-type arabinose-binding/dimerisation" evidence="4">
    <location>
        <begin position="120"/>
        <end position="152"/>
    </location>
</feature>
<accession>A0A437MCN8</accession>
<dbReference type="InterPro" id="IPR014710">
    <property type="entry name" value="RmlC-like_jellyroll"/>
</dbReference>
<proteinExistence type="predicted"/>
<name>A0A437MCN8_9PROT</name>
<keyword evidence="2" id="KW-0560">Oxidoreductase</keyword>
<comment type="caution">
    <text evidence="6">The sequence shown here is derived from an EMBL/GenBank/DDBJ whole genome shotgun (WGS) entry which is preliminary data.</text>
</comment>
<dbReference type="Pfam" id="PF02311">
    <property type="entry name" value="AraC_binding"/>
    <property type="match status" value="1"/>
</dbReference>
<dbReference type="GO" id="GO:0003677">
    <property type="term" value="F:DNA binding"/>
    <property type="evidence" value="ECO:0007669"/>
    <property type="project" value="UniProtKB-KW"/>
</dbReference>
<keyword evidence="3" id="KW-0238">DNA-binding</keyword>
<dbReference type="PANTHER" id="PTHR41517:SF1">
    <property type="entry name" value="CUPIN"/>
    <property type="match status" value="1"/>
</dbReference>
<dbReference type="OrthoDB" id="285029at2"/>
<dbReference type="PANTHER" id="PTHR41517">
    <property type="entry name" value="1,2-DIOXYGENASE PROTEIN-RELATED"/>
    <property type="match status" value="1"/>
</dbReference>
<evidence type="ECO:0000313" key="7">
    <source>
        <dbReference type="Proteomes" id="UP000282957"/>
    </source>
</evidence>
<dbReference type="GO" id="GO:0051213">
    <property type="term" value="F:dioxygenase activity"/>
    <property type="evidence" value="ECO:0007669"/>
    <property type="project" value="UniProtKB-KW"/>
</dbReference>
<dbReference type="SUPFAM" id="SSF51182">
    <property type="entry name" value="RmlC-like cupins"/>
    <property type="match status" value="1"/>
</dbReference>
<keyword evidence="7" id="KW-1185">Reference proteome</keyword>
<gene>
    <name evidence="6" type="ORF">EOD42_17540</name>
</gene>
<dbReference type="InterPro" id="IPR047183">
    <property type="entry name" value="GDO-like"/>
</dbReference>
<evidence type="ECO:0000259" key="4">
    <source>
        <dbReference type="Pfam" id="PF02311"/>
    </source>
</evidence>